<dbReference type="SUPFAM" id="SSF48452">
    <property type="entry name" value="TPR-like"/>
    <property type="match status" value="1"/>
</dbReference>
<dbReference type="InterPro" id="IPR011990">
    <property type="entry name" value="TPR-like_helical_dom_sf"/>
</dbReference>
<dbReference type="Gene3D" id="1.25.40.10">
    <property type="entry name" value="Tetratricopeptide repeat domain"/>
    <property type="match status" value="1"/>
</dbReference>
<dbReference type="KEGG" id="samy:DB32_004340"/>
<accession>A0A0F6YKF0</accession>
<dbReference type="Pfam" id="PF13428">
    <property type="entry name" value="TPR_14"/>
    <property type="match status" value="1"/>
</dbReference>
<evidence type="ECO:0000313" key="2">
    <source>
        <dbReference type="EMBL" id="AKF07191.1"/>
    </source>
</evidence>
<evidence type="ECO:0000313" key="3">
    <source>
        <dbReference type="Proteomes" id="UP000034883"/>
    </source>
</evidence>
<proteinExistence type="predicted"/>
<dbReference type="InterPro" id="IPR019734">
    <property type="entry name" value="TPR_rpt"/>
</dbReference>
<sequence length="285" mass="29956">MAPLRRAIATAPSDARAPLRLAELLLPDRVDARAAAPTAAMQRDAAEARRVLETWLATDPQDPAVRRRASAMRWWAAAIAEEHGAAIDGVTREAGLQDDAAASALRRLAALAIVRDDLGGARRALEAARRAMPQDTDVLAELATVALAQGRASEAVTLFEAVVARRPGDLEALRDVAGARLAAGDAASAARTLESVARQLPTSGEVRLELARARLEAGDREGGITAAREALALAADDDAEPAIVLGQALAAAGRDDEARRALEDALRRRPGSPRATEALRALRNP</sequence>
<keyword evidence="3" id="KW-1185">Reference proteome</keyword>
<dbReference type="AlphaFoldDB" id="A0A0F6YKF0"/>
<dbReference type="SMART" id="SM00028">
    <property type="entry name" value="TPR"/>
    <property type="match status" value="4"/>
</dbReference>
<dbReference type="STRING" id="927083.DB32_004340"/>
<dbReference type="Proteomes" id="UP000034883">
    <property type="component" value="Chromosome"/>
</dbReference>
<organism evidence="2 3">
    <name type="scientific">Sandaracinus amylolyticus</name>
    <dbReference type="NCBI Taxonomy" id="927083"/>
    <lineage>
        <taxon>Bacteria</taxon>
        <taxon>Pseudomonadati</taxon>
        <taxon>Myxococcota</taxon>
        <taxon>Polyangia</taxon>
        <taxon>Polyangiales</taxon>
        <taxon>Sandaracinaceae</taxon>
        <taxon>Sandaracinus</taxon>
    </lineage>
</organism>
<dbReference type="EMBL" id="CP011125">
    <property type="protein sequence ID" value="AKF07191.1"/>
    <property type="molecule type" value="Genomic_DNA"/>
</dbReference>
<reference evidence="2 3" key="1">
    <citation type="submission" date="2015-03" db="EMBL/GenBank/DDBJ databases">
        <title>Genome assembly of Sandaracinus amylolyticus DSM 53668.</title>
        <authorList>
            <person name="Sharma G."/>
            <person name="Subramanian S."/>
        </authorList>
    </citation>
    <scope>NUCLEOTIDE SEQUENCE [LARGE SCALE GENOMIC DNA]</scope>
    <source>
        <strain evidence="2 3">DSM 53668</strain>
    </source>
</reference>
<protein>
    <submittedName>
        <fullName evidence="2">TPR domain protein, putative component of TonB system</fullName>
    </submittedName>
</protein>
<gene>
    <name evidence="2" type="ORF">DB32_004340</name>
</gene>
<dbReference type="Pfam" id="PF14559">
    <property type="entry name" value="TPR_19"/>
    <property type="match status" value="2"/>
</dbReference>
<feature type="region of interest" description="Disordered" evidence="1">
    <location>
        <begin position="264"/>
        <end position="285"/>
    </location>
</feature>
<evidence type="ECO:0000256" key="1">
    <source>
        <dbReference type="SAM" id="MobiDB-lite"/>
    </source>
</evidence>
<name>A0A0F6YKF0_9BACT</name>